<accession>A0AAW1C9V3</accession>
<keyword evidence="2" id="KW-1185">Reference proteome</keyword>
<proteinExistence type="predicted"/>
<dbReference type="PANTHER" id="PTHR31635:SF196">
    <property type="entry name" value="REVERSE TRANSCRIPTASE DOMAIN-CONTAINING PROTEIN-RELATED"/>
    <property type="match status" value="1"/>
</dbReference>
<reference evidence="1 2" key="1">
    <citation type="journal article" date="2024" name="Proc. Natl. Acad. Sci. U.S.A.">
        <title>The genetic regulatory architecture and epigenomic basis for age-related changes in rattlesnake venom.</title>
        <authorList>
            <person name="Hogan M.P."/>
            <person name="Holding M.L."/>
            <person name="Nystrom G.S."/>
            <person name="Colston T.J."/>
            <person name="Bartlett D.A."/>
            <person name="Mason A.J."/>
            <person name="Ellsworth S.A."/>
            <person name="Rautsaw R.M."/>
            <person name="Lawrence K.C."/>
            <person name="Strickland J.L."/>
            <person name="He B."/>
            <person name="Fraser P."/>
            <person name="Margres M.J."/>
            <person name="Gilbert D.M."/>
            <person name="Gibbs H.L."/>
            <person name="Parkinson C.L."/>
            <person name="Rokyta D.R."/>
        </authorList>
    </citation>
    <scope>NUCLEOTIDE SEQUENCE [LARGE SCALE GENOMIC DNA]</scope>
    <source>
        <strain evidence="1">DRR0105</strain>
    </source>
</reference>
<dbReference type="PANTHER" id="PTHR31635">
    <property type="entry name" value="REVERSE TRANSCRIPTASE DOMAIN-CONTAINING PROTEIN-RELATED"/>
    <property type="match status" value="1"/>
</dbReference>
<dbReference type="AlphaFoldDB" id="A0AAW1C9V3"/>
<dbReference type="Proteomes" id="UP001474421">
    <property type="component" value="Unassembled WGS sequence"/>
</dbReference>
<name>A0AAW1C9V3_CROAD</name>
<dbReference type="EMBL" id="JAOTOJ010000001">
    <property type="protein sequence ID" value="KAK9411286.1"/>
    <property type="molecule type" value="Genomic_DNA"/>
</dbReference>
<comment type="caution">
    <text evidence="1">The sequence shown here is derived from an EMBL/GenBank/DDBJ whole genome shotgun (WGS) entry which is preliminary data.</text>
</comment>
<organism evidence="1 2">
    <name type="scientific">Crotalus adamanteus</name>
    <name type="common">Eastern diamondback rattlesnake</name>
    <dbReference type="NCBI Taxonomy" id="8729"/>
    <lineage>
        <taxon>Eukaryota</taxon>
        <taxon>Metazoa</taxon>
        <taxon>Chordata</taxon>
        <taxon>Craniata</taxon>
        <taxon>Vertebrata</taxon>
        <taxon>Euteleostomi</taxon>
        <taxon>Lepidosauria</taxon>
        <taxon>Squamata</taxon>
        <taxon>Bifurcata</taxon>
        <taxon>Unidentata</taxon>
        <taxon>Episquamata</taxon>
        <taxon>Toxicofera</taxon>
        <taxon>Serpentes</taxon>
        <taxon>Colubroidea</taxon>
        <taxon>Viperidae</taxon>
        <taxon>Crotalinae</taxon>
        <taxon>Crotalus</taxon>
    </lineage>
</organism>
<protein>
    <submittedName>
        <fullName evidence="1">Uncharacterized protein</fullName>
    </submittedName>
</protein>
<gene>
    <name evidence="1" type="ORF">NXF25_002461</name>
</gene>
<sequence length="123" mass="14464">MIVKNLTTNQKKELEKEMDLQIVKKIKHLGIWLTARCSSLKEDNYKVLVQQIKKDLEKWGRLQLSLLGRIATIKMNILPKLLYLFQTIPISLDKKFFGELNKITTKFVWLGKKARIKLLSPRQ</sequence>
<evidence type="ECO:0000313" key="1">
    <source>
        <dbReference type="EMBL" id="KAK9411286.1"/>
    </source>
</evidence>
<evidence type="ECO:0000313" key="2">
    <source>
        <dbReference type="Proteomes" id="UP001474421"/>
    </source>
</evidence>